<keyword evidence="1" id="KW-1133">Transmembrane helix</keyword>
<comment type="caution">
    <text evidence="2">The sequence shown here is derived from an EMBL/GenBank/DDBJ whole genome shotgun (WGS) entry which is preliminary data.</text>
</comment>
<evidence type="ECO:0000256" key="1">
    <source>
        <dbReference type="SAM" id="Phobius"/>
    </source>
</evidence>
<proteinExistence type="predicted"/>
<gene>
    <name evidence="2" type="ORF">SDC9_138035</name>
</gene>
<reference evidence="2" key="1">
    <citation type="submission" date="2019-08" db="EMBL/GenBank/DDBJ databases">
        <authorList>
            <person name="Kucharzyk K."/>
            <person name="Murdoch R.W."/>
            <person name="Higgins S."/>
            <person name="Loffler F."/>
        </authorList>
    </citation>
    <scope>NUCLEOTIDE SEQUENCE</scope>
</reference>
<sequence length="83" mass="9217">MPSASNPFLNCSTKSEVLEAVPLGEPLYIAILLELDIADEIFFIFSGMIGLILVMVSFELIIESEFSWCIIPLALKCSLHLKK</sequence>
<evidence type="ECO:0000313" key="2">
    <source>
        <dbReference type="EMBL" id="MPM90912.1"/>
    </source>
</evidence>
<dbReference type="AlphaFoldDB" id="A0A645DR01"/>
<organism evidence="2">
    <name type="scientific">bioreactor metagenome</name>
    <dbReference type="NCBI Taxonomy" id="1076179"/>
    <lineage>
        <taxon>unclassified sequences</taxon>
        <taxon>metagenomes</taxon>
        <taxon>ecological metagenomes</taxon>
    </lineage>
</organism>
<keyword evidence="1" id="KW-0812">Transmembrane</keyword>
<accession>A0A645DR01</accession>
<name>A0A645DR01_9ZZZZ</name>
<keyword evidence="1" id="KW-0472">Membrane</keyword>
<protein>
    <submittedName>
        <fullName evidence="2">Uncharacterized protein</fullName>
    </submittedName>
</protein>
<dbReference type="EMBL" id="VSSQ01038050">
    <property type="protein sequence ID" value="MPM90912.1"/>
    <property type="molecule type" value="Genomic_DNA"/>
</dbReference>
<feature type="transmembrane region" description="Helical" evidence="1">
    <location>
        <begin position="41"/>
        <end position="62"/>
    </location>
</feature>